<organism evidence="2 3">
    <name type="scientific">Aquarana catesbeiana</name>
    <name type="common">American bullfrog</name>
    <name type="synonym">Rana catesbeiana</name>
    <dbReference type="NCBI Taxonomy" id="8400"/>
    <lineage>
        <taxon>Eukaryota</taxon>
        <taxon>Metazoa</taxon>
        <taxon>Chordata</taxon>
        <taxon>Craniata</taxon>
        <taxon>Vertebrata</taxon>
        <taxon>Euteleostomi</taxon>
        <taxon>Amphibia</taxon>
        <taxon>Batrachia</taxon>
        <taxon>Anura</taxon>
        <taxon>Neobatrachia</taxon>
        <taxon>Ranoidea</taxon>
        <taxon>Ranidae</taxon>
        <taxon>Aquarana</taxon>
    </lineage>
</organism>
<evidence type="ECO:0000313" key="3">
    <source>
        <dbReference type="Proteomes" id="UP000228934"/>
    </source>
</evidence>
<feature type="coiled-coil region" evidence="1">
    <location>
        <begin position="26"/>
        <end position="60"/>
    </location>
</feature>
<proteinExistence type="predicted"/>
<keyword evidence="3" id="KW-1185">Reference proteome</keyword>
<sequence>MTGDVDVVEEESNFTSASAHVPIREIMVCNRDLQKIKEDINDVEKRLNNITEAFGRIENTPTFLKLFLFF</sequence>
<dbReference type="Proteomes" id="UP000228934">
    <property type="component" value="Unassembled WGS sequence"/>
</dbReference>
<dbReference type="EMBL" id="KV933636">
    <property type="protein sequence ID" value="PIO29954.1"/>
    <property type="molecule type" value="Genomic_DNA"/>
</dbReference>
<evidence type="ECO:0000256" key="1">
    <source>
        <dbReference type="SAM" id="Coils"/>
    </source>
</evidence>
<evidence type="ECO:0000313" key="2">
    <source>
        <dbReference type="EMBL" id="PIO29954.1"/>
    </source>
</evidence>
<keyword evidence="1" id="KW-0175">Coiled coil</keyword>
<dbReference type="AlphaFoldDB" id="A0A2G9RQ24"/>
<accession>A0A2G9RQ24</accession>
<name>A0A2G9RQ24_AQUCT</name>
<protein>
    <submittedName>
        <fullName evidence="2">Uncharacterized protein</fullName>
    </submittedName>
</protein>
<reference evidence="3" key="1">
    <citation type="journal article" date="2017" name="Nat. Commun.">
        <title>The North American bullfrog draft genome provides insight into hormonal regulation of long noncoding RNA.</title>
        <authorList>
            <person name="Hammond S.A."/>
            <person name="Warren R.L."/>
            <person name="Vandervalk B.P."/>
            <person name="Kucuk E."/>
            <person name="Khan H."/>
            <person name="Gibb E.A."/>
            <person name="Pandoh P."/>
            <person name="Kirk H."/>
            <person name="Zhao Y."/>
            <person name="Jones M."/>
            <person name="Mungall A.J."/>
            <person name="Coope R."/>
            <person name="Pleasance S."/>
            <person name="Moore R.A."/>
            <person name="Holt R.A."/>
            <person name="Round J.M."/>
            <person name="Ohora S."/>
            <person name="Walle B.V."/>
            <person name="Veldhoen N."/>
            <person name="Helbing C.C."/>
            <person name="Birol I."/>
        </authorList>
    </citation>
    <scope>NUCLEOTIDE SEQUENCE [LARGE SCALE GENOMIC DNA]</scope>
</reference>
<gene>
    <name evidence="2" type="ORF">AB205_0050230</name>
</gene>